<comment type="caution">
    <text evidence="2">The sequence shown here is derived from an EMBL/GenBank/DDBJ whole genome shotgun (WGS) entry which is preliminary data.</text>
</comment>
<dbReference type="EMBL" id="LASV01000171">
    <property type="protein sequence ID" value="KKA21714.1"/>
    <property type="molecule type" value="Genomic_DNA"/>
</dbReference>
<evidence type="ECO:0000256" key="1">
    <source>
        <dbReference type="SAM" id="MobiDB-lite"/>
    </source>
</evidence>
<accession>A0A0F4YU16</accession>
<protein>
    <submittedName>
        <fullName evidence="2">Uncharacterized protein</fullName>
    </submittedName>
</protein>
<reference evidence="2 3" key="1">
    <citation type="submission" date="2015-04" db="EMBL/GenBank/DDBJ databases">
        <authorList>
            <person name="Heijne W.H."/>
            <person name="Fedorova N.D."/>
            <person name="Nierman W.C."/>
            <person name="Vollebregt A.W."/>
            <person name="Zhao Z."/>
            <person name="Wu L."/>
            <person name="Kumar M."/>
            <person name="Stam H."/>
            <person name="van den Berg M.A."/>
            <person name="Pel H.J."/>
        </authorList>
    </citation>
    <scope>NUCLEOTIDE SEQUENCE [LARGE SCALE GENOMIC DNA]</scope>
    <source>
        <strain evidence="2 3">CBS 393.64</strain>
    </source>
</reference>
<proteinExistence type="predicted"/>
<gene>
    <name evidence="2" type="ORF">T310_4235</name>
</gene>
<feature type="region of interest" description="Disordered" evidence="1">
    <location>
        <begin position="1"/>
        <end position="21"/>
    </location>
</feature>
<dbReference type="RefSeq" id="XP_013328326.1">
    <property type="nucleotide sequence ID" value="XM_013472872.1"/>
</dbReference>
<keyword evidence="3" id="KW-1185">Reference proteome</keyword>
<name>A0A0F4YU16_RASE3</name>
<sequence>MFPENSARTAEDGEQRSSQSIQAIKLKRAGRRNKSLPGDRCWQSDIFEVPAAEVSRHQKTVARYFLGCHLGSGPISSHVHLSSPGSAGFPALASDWQAGPGAPSFLLARASRDRLSPRSSPRLRLLTRLLLLVLVAAFQDDSCCGRSSFGIFSGESACSLATVGLIFPREGPLRTLACKWLYLASQLSGLIFSIGVCQLDDDGIYDGHCIPMPCCGSKAAVDLMCIGSCSLKLTGSENRSANIILRLQLISRSVRILQGSLAKTTTVRTDLLVFVDPIGRSMLCHVADSPATRFSAVQFMDNRSSAEEGLQQGHRKCGSQNRQSPSLSSNNEAYRYVTFTICCSTFMSCFIPKSHAGLKPASAHDVAGSVADSDYIVLGNAAAHVHET</sequence>
<evidence type="ECO:0000313" key="2">
    <source>
        <dbReference type="EMBL" id="KKA21714.1"/>
    </source>
</evidence>
<dbReference type="GeneID" id="25316583"/>
<dbReference type="AlphaFoldDB" id="A0A0F4YU16"/>
<evidence type="ECO:0000313" key="3">
    <source>
        <dbReference type="Proteomes" id="UP000053958"/>
    </source>
</evidence>
<dbReference type="Proteomes" id="UP000053958">
    <property type="component" value="Unassembled WGS sequence"/>
</dbReference>
<organism evidence="2 3">
    <name type="scientific">Rasamsonia emersonii (strain ATCC 16479 / CBS 393.64 / IMI 116815)</name>
    <dbReference type="NCBI Taxonomy" id="1408163"/>
    <lineage>
        <taxon>Eukaryota</taxon>
        <taxon>Fungi</taxon>
        <taxon>Dikarya</taxon>
        <taxon>Ascomycota</taxon>
        <taxon>Pezizomycotina</taxon>
        <taxon>Eurotiomycetes</taxon>
        <taxon>Eurotiomycetidae</taxon>
        <taxon>Eurotiales</taxon>
        <taxon>Trichocomaceae</taxon>
        <taxon>Rasamsonia</taxon>
    </lineage>
</organism>